<proteinExistence type="inferred from homology"/>
<dbReference type="Pfam" id="PF04984">
    <property type="entry name" value="Phage_sheath_1"/>
    <property type="match status" value="1"/>
</dbReference>
<feature type="domain" description="Tail sheath protein subtilisin-like" evidence="2">
    <location>
        <begin position="449"/>
        <end position="598"/>
    </location>
</feature>
<comment type="caution">
    <text evidence="4">The sequence shown here is derived from an EMBL/GenBank/DDBJ whole genome shotgun (WGS) entry which is preliminary data.</text>
</comment>
<gene>
    <name evidence="4" type="ORF">GCM10022235_00520</name>
</gene>
<comment type="similarity">
    <text evidence="1">Belongs to the myoviridae tail sheath protein family.</text>
</comment>
<evidence type="ECO:0000259" key="2">
    <source>
        <dbReference type="Pfam" id="PF04984"/>
    </source>
</evidence>
<dbReference type="PANTHER" id="PTHR35861:SF1">
    <property type="entry name" value="PHAGE TAIL SHEATH PROTEIN"/>
    <property type="match status" value="1"/>
</dbReference>
<protein>
    <submittedName>
        <fullName evidence="4">Phage tail sheath family protein</fullName>
    </submittedName>
</protein>
<sequence>MAVQVSYPGVYIEEFGPAAPIEGVSTSTAAFLGVAEKGPRNTATLIQSWDKFQEVFGGFLSGPEAWLAQGAYGFFLNGGTTAYVVRVSDADESTADLPDRGTGVALTATAVAEGPAGDTVRVTVTDSSRVDDALAKVGGLPVLEVKNARKTLTVAASAPFVAGSFVTVVKGAERVTRLVGSVAADSVVLTTALPSTPDFTNGLITGALVVSTAAPALITTMTSRTVLAMSDANHGLSPGDSVIAKTGAKESPGTVQGVSGATVTLAGALLGAEDYTGGTLHLADLPLGARRLRVVGPATVALNQVVPPGTLLAVTAGATTEYVRVASSGGDVIALDAPGLTRSYVLTDPETPVVLTSAEFDLVVFDGSAGASTTYPRLGVDSRHPTYWETVVDSPVVRLTGPEQVAEPDSRPAASTYPLSGGVADDRSASWQKLLTSPNTYLDPLRARQDISLVVVPGGTAANLQTALVGHCERLYNRFALLDPLPEATIEGITDQFATVRSSKGFAALYYPWIQVVNPSTGAAEFWPPAGHIAGIYARTDQTRGVHKAPANINIRGSLGVESLLSNAEQGPINLLGINALRVFPGQAQPVVWGARTTAGDLDRNWQYVNIRRLFIFLEQSIERGIRGSVFEPNDLRLWQKLKRTITNFLTQVWKDGALFGAKPEEAFYVRIDEVLNPPSTRSLGRLYIEVGVVPTYPAEFIVLRIGIWDGGAEVSES</sequence>
<dbReference type="PANTHER" id="PTHR35861">
    <property type="match status" value="1"/>
</dbReference>
<dbReference type="InterPro" id="IPR035089">
    <property type="entry name" value="Phage_sheath_subtilisin"/>
</dbReference>
<evidence type="ECO:0000313" key="4">
    <source>
        <dbReference type="EMBL" id="GAA3536968.1"/>
    </source>
</evidence>
<evidence type="ECO:0000259" key="3">
    <source>
        <dbReference type="Pfam" id="PF17482"/>
    </source>
</evidence>
<dbReference type="InterPro" id="IPR020287">
    <property type="entry name" value="Tail_sheath_C"/>
</dbReference>
<evidence type="ECO:0000313" key="5">
    <source>
        <dbReference type="Proteomes" id="UP001501222"/>
    </source>
</evidence>
<organism evidence="4 5">
    <name type="scientific">Kribbella ginsengisoli</name>
    <dbReference type="NCBI Taxonomy" id="363865"/>
    <lineage>
        <taxon>Bacteria</taxon>
        <taxon>Bacillati</taxon>
        <taxon>Actinomycetota</taxon>
        <taxon>Actinomycetes</taxon>
        <taxon>Propionibacteriales</taxon>
        <taxon>Kribbellaceae</taxon>
        <taxon>Kribbella</taxon>
    </lineage>
</organism>
<dbReference type="RefSeq" id="WP_344835978.1">
    <property type="nucleotide sequence ID" value="NZ_BAABAA010000001.1"/>
</dbReference>
<reference evidence="5" key="1">
    <citation type="journal article" date="2019" name="Int. J. Syst. Evol. Microbiol.">
        <title>The Global Catalogue of Microorganisms (GCM) 10K type strain sequencing project: providing services to taxonomists for standard genome sequencing and annotation.</title>
        <authorList>
            <consortium name="The Broad Institute Genomics Platform"/>
            <consortium name="The Broad Institute Genome Sequencing Center for Infectious Disease"/>
            <person name="Wu L."/>
            <person name="Ma J."/>
        </authorList>
    </citation>
    <scope>NUCLEOTIDE SEQUENCE [LARGE SCALE GENOMIC DNA]</scope>
    <source>
        <strain evidence="5">JCM 16928</strain>
    </source>
</reference>
<dbReference type="Gene3D" id="3.40.50.11780">
    <property type="match status" value="2"/>
</dbReference>
<dbReference type="EMBL" id="BAABAA010000001">
    <property type="protein sequence ID" value="GAA3536968.1"/>
    <property type="molecule type" value="Genomic_DNA"/>
</dbReference>
<dbReference type="InterPro" id="IPR052042">
    <property type="entry name" value="Tail_sheath_structural"/>
</dbReference>
<keyword evidence="5" id="KW-1185">Reference proteome</keyword>
<name>A0ABP6VLE1_9ACTN</name>
<dbReference type="Pfam" id="PF17482">
    <property type="entry name" value="Phage_sheath_1C"/>
    <property type="match status" value="1"/>
</dbReference>
<accession>A0ABP6VLE1</accession>
<evidence type="ECO:0000256" key="1">
    <source>
        <dbReference type="ARBA" id="ARBA00008005"/>
    </source>
</evidence>
<feature type="domain" description="Tail sheath protein C-terminal" evidence="3">
    <location>
        <begin position="603"/>
        <end position="706"/>
    </location>
</feature>
<dbReference type="Proteomes" id="UP001501222">
    <property type="component" value="Unassembled WGS sequence"/>
</dbReference>